<protein>
    <submittedName>
        <fullName evidence="8">Multisubunit Na+/H+ antiporter, MnhC subunit</fullName>
    </submittedName>
</protein>
<keyword evidence="3" id="KW-1003">Cell membrane</keyword>
<dbReference type="GO" id="GO:0005886">
    <property type="term" value="C:plasma membrane"/>
    <property type="evidence" value="ECO:0007669"/>
    <property type="project" value="UniProtKB-SubCell"/>
</dbReference>
<evidence type="ECO:0000256" key="3">
    <source>
        <dbReference type="ARBA" id="ARBA00022475"/>
    </source>
</evidence>
<dbReference type="NCBIfam" id="NF005624">
    <property type="entry name" value="PRK07375.2-3"/>
    <property type="match status" value="1"/>
</dbReference>
<dbReference type="Gene3D" id="1.10.287.3510">
    <property type="match status" value="1"/>
</dbReference>
<dbReference type="Proteomes" id="UP000001565">
    <property type="component" value="Chromosome"/>
</dbReference>
<dbReference type="PANTHER" id="PTHR34583">
    <property type="entry name" value="ANTIPORTER SUBUNIT MNHC2-RELATED"/>
    <property type="match status" value="1"/>
</dbReference>
<evidence type="ECO:0000256" key="5">
    <source>
        <dbReference type="ARBA" id="ARBA00022989"/>
    </source>
</evidence>
<comment type="subcellular location">
    <subcellularLocation>
        <location evidence="1">Cell membrane</location>
        <topology evidence="1">Multi-pass membrane protein</topology>
    </subcellularLocation>
</comment>
<evidence type="ECO:0000313" key="9">
    <source>
        <dbReference type="Proteomes" id="UP000001565"/>
    </source>
</evidence>
<evidence type="ECO:0000256" key="4">
    <source>
        <dbReference type="ARBA" id="ARBA00022692"/>
    </source>
</evidence>
<evidence type="ECO:0000256" key="2">
    <source>
        <dbReference type="ARBA" id="ARBA00010388"/>
    </source>
</evidence>
<reference evidence="8 9" key="1">
    <citation type="journal article" date="2007" name="Proc. Natl. Acad. Sci. U.S.A.">
        <title>The Orientia tsutsugamushi genome reveals massive proliferation of conjugative type IV secretion system and host-cell interaction genes.</title>
        <authorList>
            <person name="Cho N.-H."/>
            <person name="Kim H.-R."/>
            <person name="Lee J.-H."/>
            <person name="Kim S.-Y."/>
            <person name="Kim J."/>
            <person name="Cha S."/>
            <person name="Kim S.-Y."/>
            <person name="Darby A.C."/>
            <person name="Fuxelius H.-H."/>
            <person name="Yin J."/>
            <person name="Kim J.H."/>
            <person name="Kim J."/>
            <person name="Lee S.J."/>
            <person name="Koh Y.-S."/>
            <person name="Jang W.-J."/>
            <person name="Park K.-H."/>
            <person name="Andersson S.G.E."/>
            <person name="Choi M.-S."/>
            <person name="Kim I.-S."/>
        </authorList>
    </citation>
    <scope>NUCLEOTIDE SEQUENCE [LARGE SCALE GENOMIC DNA]</scope>
    <source>
        <strain evidence="8 9">Boryong</strain>
    </source>
</reference>
<feature type="transmembrane region" description="Helical" evidence="7">
    <location>
        <begin position="85"/>
        <end position="105"/>
    </location>
</feature>
<proteinExistence type="inferred from homology"/>
<gene>
    <name evidence="8" type="primary">mnhC</name>
    <name evidence="8" type="ordered locus">OTBS_1424</name>
</gene>
<comment type="similarity">
    <text evidence="2">Belongs to the CPA3 antiporters (TC 2.A.63) subunit C family.</text>
</comment>
<dbReference type="PANTHER" id="PTHR34583:SF2">
    <property type="entry name" value="ANTIPORTER SUBUNIT MNHC2-RELATED"/>
    <property type="match status" value="1"/>
</dbReference>
<dbReference type="Pfam" id="PF00420">
    <property type="entry name" value="Oxidored_q2"/>
    <property type="match status" value="1"/>
</dbReference>
<sequence length="133" mass="14882">MIMILTSKLIYFCSAALLSLGLYIILSSYNYIKKTIGLAVFQNSVLIFYIALAKAKEGIVPIDQCFNQLSQHCSYITYSSPVSHVLMLTAIVVGIATMSVSLSIIRQIYQSFNSCNENDILLELQKMELKPDE</sequence>
<evidence type="ECO:0000256" key="6">
    <source>
        <dbReference type="ARBA" id="ARBA00023136"/>
    </source>
</evidence>
<dbReference type="eggNOG" id="COG1006">
    <property type="taxonomic scope" value="Bacteria"/>
</dbReference>
<organism evidence="8 9">
    <name type="scientific">Orientia tsutsugamushi (strain Boryong)</name>
    <name type="common">Rickettsia tsutsugamushi</name>
    <dbReference type="NCBI Taxonomy" id="357244"/>
    <lineage>
        <taxon>Bacteria</taxon>
        <taxon>Pseudomonadati</taxon>
        <taxon>Pseudomonadota</taxon>
        <taxon>Alphaproteobacteria</taxon>
        <taxon>Rickettsiales</taxon>
        <taxon>Rickettsiaceae</taxon>
        <taxon>Rickettsieae</taxon>
        <taxon>Orientia</taxon>
    </lineage>
</organism>
<dbReference type="AlphaFoldDB" id="A5CEF4"/>
<keyword evidence="5 7" id="KW-1133">Transmembrane helix</keyword>
<feature type="transmembrane region" description="Helical" evidence="7">
    <location>
        <begin position="35"/>
        <end position="52"/>
    </location>
</feature>
<dbReference type="RefSeq" id="WP_011944896.1">
    <property type="nucleotide sequence ID" value="NC_009488.1"/>
</dbReference>
<dbReference type="EMBL" id="AM494475">
    <property type="protein sequence ID" value="CAM80493.1"/>
    <property type="molecule type" value="Genomic_DNA"/>
</dbReference>
<evidence type="ECO:0000256" key="7">
    <source>
        <dbReference type="SAM" id="Phobius"/>
    </source>
</evidence>
<dbReference type="InterPro" id="IPR050601">
    <property type="entry name" value="CPA3_antiporter_subunitC"/>
</dbReference>
<dbReference type="InterPro" id="IPR039428">
    <property type="entry name" value="NUOK/Mnh_C1-like"/>
</dbReference>
<name>A5CEF4_ORITB</name>
<dbReference type="KEGG" id="ots:OTBS_1424"/>
<dbReference type="HOGENOM" id="CLU_082058_2_0_5"/>
<feature type="transmembrane region" description="Helical" evidence="7">
    <location>
        <begin position="9"/>
        <end position="29"/>
    </location>
</feature>
<evidence type="ECO:0000256" key="1">
    <source>
        <dbReference type="ARBA" id="ARBA00004651"/>
    </source>
</evidence>
<accession>A5CEF4</accession>
<keyword evidence="4 7" id="KW-0812">Transmembrane</keyword>
<keyword evidence="6 7" id="KW-0472">Membrane</keyword>
<evidence type="ECO:0000313" key="8">
    <source>
        <dbReference type="EMBL" id="CAM80493.1"/>
    </source>
</evidence>